<accession>A0A7S2IH82</accession>
<feature type="compositionally biased region" description="Basic and acidic residues" evidence="1">
    <location>
        <begin position="42"/>
        <end position="52"/>
    </location>
</feature>
<name>A0A7S2IH82_9EUKA</name>
<protein>
    <submittedName>
        <fullName evidence="2">Uncharacterized protein</fullName>
    </submittedName>
</protein>
<reference evidence="2" key="1">
    <citation type="submission" date="2021-01" db="EMBL/GenBank/DDBJ databases">
        <authorList>
            <person name="Corre E."/>
            <person name="Pelletier E."/>
            <person name="Niang G."/>
            <person name="Scheremetjew M."/>
            <person name="Finn R."/>
            <person name="Kale V."/>
            <person name="Holt S."/>
            <person name="Cochrane G."/>
            <person name="Meng A."/>
            <person name="Brown T."/>
            <person name="Cohen L."/>
        </authorList>
    </citation>
    <scope>NUCLEOTIDE SEQUENCE</scope>
    <source>
        <strain evidence="2">UTEX LB 985</strain>
    </source>
</reference>
<dbReference type="EMBL" id="HBGU01062382">
    <property type="protein sequence ID" value="CAD9519294.1"/>
    <property type="molecule type" value="Transcribed_RNA"/>
</dbReference>
<evidence type="ECO:0000256" key="1">
    <source>
        <dbReference type="SAM" id="MobiDB-lite"/>
    </source>
</evidence>
<proteinExistence type="predicted"/>
<gene>
    <name evidence="2" type="ORF">CBRE1094_LOCUS34021</name>
</gene>
<evidence type="ECO:0000313" key="2">
    <source>
        <dbReference type="EMBL" id="CAD9519294.1"/>
    </source>
</evidence>
<feature type="region of interest" description="Disordered" evidence="1">
    <location>
        <begin position="42"/>
        <end position="61"/>
    </location>
</feature>
<sequence>MDELAAAAVVVSMATDGFADHEFGQRGTCGTFGTEDAARADVESTPDGKENNMGDAATGDPEDAALKVSVRVLLPKADGMFPEGEGRPRAFVKDGTAAEMTNELLENAVAAVFELWKRRGYDPKKPEEIKARLGYALDRYEAAAYLATGAMHLPLLSQPEAWTVGKRIMNIIGESGTIGKKLKPLRKRGRAAAPQIAALLKAPAALNLEPPPPRKAAKTVAAPPPAVVPPPVPAPPLPLAPTRSLSVVSAAVCQQLMKKSEEAGRAIAMARQYERYLGDLDMRREHEAGGGENGWESWDEDELEMARIRYRKALRELSHACPELQLNMPELLDGVPPNESNSYPCPCGHGRVMRWPWMVDRETWGFCGCDDGLREKIALCSAWVPDWMGW</sequence>
<organism evidence="2">
    <name type="scientific">Haptolina brevifila</name>
    <dbReference type="NCBI Taxonomy" id="156173"/>
    <lineage>
        <taxon>Eukaryota</taxon>
        <taxon>Haptista</taxon>
        <taxon>Haptophyta</taxon>
        <taxon>Prymnesiophyceae</taxon>
        <taxon>Prymnesiales</taxon>
        <taxon>Prymnesiaceae</taxon>
        <taxon>Haptolina</taxon>
    </lineage>
</organism>
<dbReference type="AlphaFoldDB" id="A0A7S2IH82"/>